<evidence type="ECO:0000256" key="3">
    <source>
        <dbReference type="ARBA" id="ARBA00023163"/>
    </source>
</evidence>
<gene>
    <name evidence="5" type="primary">purR_1</name>
    <name evidence="5" type="ORF">IMCC3135_08075</name>
</gene>
<dbReference type="OrthoDB" id="9774661at2"/>
<evidence type="ECO:0000313" key="6">
    <source>
        <dbReference type="Proteomes" id="UP000250079"/>
    </source>
</evidence>
<dbReference type="InterPro" id="IPR028082">
    <property type="entry name" value="Peripla_BP_I"/>
</dbReference>
<evidence type="ECO:0000256" key="1">
    <source>
        <dbReference type="ARBA" id="ARBA00023015"/>
    </source>
</evidence>
<dbReference type="PRINTS" id="PR00038">
    <property type="entry name" value="HTHLUXR"/>
</dbReference>
<dbReference type="GO" id="GO:0003700">
    <property type="term" value="F:DNA-binding transcription factor activity"/>
    <property type="evidence" value="ECO:0007669"/>
    <property type="project" value="TreeGrafter"/>
</dbReference>
<keyword evidence="6" id="KW-1185">Reference proteome</keyword>
<dbReference type="PROSITE" id="PS00622">
    <property type="entry name" value="HTH_LUXR_1"/>
    <property type="match status" value="1"/>
</dbReference>
<keyword evidence="3" id="KW-0804">Transcription</keyword>
<dbReference type="InterPro" id="IPR046335">
    <property type="entry name" value="LacI/GalR-like_sensor"/>
</dbReference>
<accession>A0A2Z2NPY1</accession>
<keyword evidence="2" id="KW-0238">DNA-binding</keyword>
<evidence type="ECO:0000313" key="5">
    <source>
        <dbReference type="EMBL" id="ASJ71718.1"/>
    </source>
</evidence>
<dbReference type="PANTHER" id="PTHR30146">
    <property type="entry name" value="LACI-RELATED TRANSCRIPTIONAL REPRESSOR"/>
    <property type="match status" value="1"/>
</dbReference>
<dbReference type="PROSITE" id="PS50043">
    <property type="entry name" value="HTH_LUXR_2"/>
    <property type="match status" value="1"/>
</dbReference>
<proteinExistence type="predicted"/>
<protein>
    <submittedName>
        <fullName evidence="5">HTH-type transcriptional repressor PurR</fullName>
    </submittedName>
</protein>
<name>A0A2Z2NPY1_9GAMM</name>
<dbReference type="PANTHER" id="PTHR30146:SF109">
    <property type="entry name" value="HTH-TYPE TRANSCRIPTIONAL REGULATOR GALS"/>
    <property type="match status" value="1"/>
</dbReference>
<dbReference type="AlphaFoldDB" id="A0A2Z2NPY1"/>
<dbReference type="Pfam" id="PF13377">
    <property type="entry name" value="Peripla_BP_3"/>
    <property type="match status" value="1"/>
</dbReference>
<dbReference type="SMART" id="SM00421">
    <property type="entry name" value="HTH_LUXR"/>
    <property type="match status" value="1"/>
</dbReference>
<evidence type="ECO:0000256" key="2">
    <source>
        <dbReference type="ARBA" id="ARBA00023125"/>
    </source>
</evidence>
<keyword evidence="1" id="KW-0805">Transcription regulation</keyword>
<dbReference type="GO" id="GO:0000976">
    <property type="term" value="F:transcription cis-regulatory region binding"/>
    <property type="evidence" value="ECO:0007669"/>
    <property type="project" value="TreeGrafter"/>
</dbReference>
<dbReference type="RefSeq" id="WP_088917119.1">
    <property type="nucleotide sequence ID" value="NZ_CP018632.1"/>
</dbReference>
<dbReference type="SUPFAM" id="SSF53822">
    <property type="entry name" value="Periplasmic binding protein-like I"/>
    <property type="match status" value="1"/>
</dbReference>
<dbReference type="Gene3D" id="1.10.10.10">
    <property type="entry name" value="Winged helix-like DNA-binding domain superfamily/Winged helix DNA-binding domain"/>
    <property type="match status" value="1"/>
</dbReference>
<reference evidence="5 6" key="1">
    <citation type="submission" date="2016-12" db="EMBL/GenBank/DDBJ databases">
        <authorList>
            <person name="Song W.-J."/>
            <person name="Kurnit D.M."/>
        </authorList>
    </citation>
    <scope>NUCLEOTIDE SEQUENCE [LARGE SCALE GENOMIC DNA]</scope>
    <source>
        <strain evidence="5 6">IMCC3135</strain>
    </source>
</reference>
<evidence type="ECO:0000259" key="4">
    <source>
        <dbReference type="PROSITE" id="PS50043"/>
    </source>
</evidence>
<organism evidence="5 6">
    <name type="scientific">Granulosicoccus antarcticus IMCC3135</name>
    <dbReference type="NCBI Taxonomy" id="1192854"/>
    <lineage>
        <taxon>Bacteria</taxon>
        <taxon>Pseudomonadati</taxon>
        <taxon>Pseudomonadota</taxon>
        <taxon>Gammaproteobacteria</taxon>
        <taxon>Chromatiales</taxon>
        <taxon>Granulosicoccaceae</taxon>
        <taxon>Granulosicoccus</taxon>
    </lineage>
</organism>
<dbReference type="SUPFAM" id="SSF46894">
    <property type="entry name" value="C-terminal effector domain of the bipartite response regulators"/>
    <property type="match status" value="1"/>
</dbReference>
<dbReference type="InterPro" id="IPR036388">
    <property type="entry name" value="WH-like_DNA-bd_sf"/>
</dbReference>
<dbReference type="InterPro" id="IPR016032">
    <property type="entry name" value="Sig_transdc_resp-reg_C-effctor"/>
</dbReference>
<dbReference type="EMBL" id="CP018632">
    <property type="protein sequence ID" value="ASJ71718.1"/>
    <property type="molecule type" value="Genomic_DNA"/>
</dbReference>
<dbReference type="KEGG" id="gai:IMCC3135_08075"/>
<dbReference type="CDD" id="cd06170">
    <property type="entry name" value="LuxR_C_like"/>
    <property type="match status" value="1"/>
</dbReference>
<dbReference type="Pfam" id="PF00196">
    <property type="entry name" value="GerE"/>
    <property type="match status" value="1"/>
</dbReference>
<dbReference type="Proteomes" id="UP000250079">
    <property type="component" value="Chromosome"/>
</dbReference>
<sequence length="351" mass="38181">MASALLETTAPRVGLMIELTGSASLLPLVDAAVARLESNGFETIVVAAGRSARDEQTAWEVLARSHCDGIIMHSDCLSNDQLARLISTRKNVVHANLNNTQLGTLAAAHLITKGHRRIAMVSGPTYRYSVQHTLEGFMQTVASQRSGDIEMQTLEATLDEEGGANAMNILLNSKHPPTAVFLQNDRMAMGAFSTCQQNGVRMPHDMSILGCGDLCAAAHTRPTLSTIRQPLARIGEHAAQRVMNMINNMLAKPADEQGTDWAMPTIIPRNSVRDRNNSANCHQTGDGQISARERECLEWASKGKTSWEISQILGVTESTIIYHLRNATRKLNAANRLHAVAKALQASIIDF</sequence>
<dbReference type="Gene3D" id="3.40.50.2300">
    <property type="match status" value="2"/>
</dbReference>
<dbReference type="InterPro" id="IPR000792">
    <property type="entry name" value="Tscrpt_reg_LuxR_C"/>
</dbReference>
<feature type="domain" description="HTH luxR-type" evidence="4">
    <location>
        <begin position="282"/>
        <end position="347"/>
    </location>
</feature>